<protein>
    <submittedName>
        <fullName evidence="1">Uncharacterized protein</fullName>
    </submittedName>
</protein>
<reference evidence="1 2" key="1">
    <citation type="submission" date="2023-04" db="EMBL/GenBank/DDBJ databases">
        <title>Genome of Basidiobolus ranarum AG-B5.</title>
        <authorList>
            <person name="Stajich J.E."/>
            <person name="Carter-House D."/>
            <person name="Gryganskyi A."/>
        </authorList>
    </citation>
    <scope>NUCLEOTIDE SEQUENCE [LARGE SCALE GENOMIC DNA]</scope>
    <source>
        <strain evidence="1 2">AG-B5</strain>
    </source>
</reference>
<comment type="caution">
    <text evidence="1">The sequence shown here is derived from an EMBL/GenBank/DDBJ whole genome shotgun (WGS) entry which is preliminary data.</text>
</comment>
<evidence type="ECO:0000313" key="2">
    <source>
        <dbReference type="Proteomes" id="UP001479436"/>
    </source>
</evidence>
<sequence>MNCICFQRSFPGGDDYLWSPRSKKAQKSRDVTNATAQGTLNTHRLKSFITTLKNLSNMTRCSNSKAKTPQDRPDSTEYISLAKYQIPEMAFEKTAKDNDTQQDGGFINLIEDFIQMESYDELICLGSTC</sequence>
<accession>A0ABR2X3M3</accession>
<dbReference type="EMBL" id="JASJQH010000022">
    <property type="protein sequence ID" value="KAK9768357.1"/>
    <property type="molecule type" value="Genomic_DNA"/>
</dbReference>
<proteinExistence type="predicted"/>
<organism evidence="1 2">
    <name type="scientific">Basidiobolus ranarum</name>
    <dbReference type="NCBI Taxonomy" id="34480"/>
    <lineage>
        <taxon>Eukaryota</taxon>
        <taxon>Fungi</taxon>
        <taxon>Fungi incertae sedis</taxon>
        <taxon>Zoopagomycota</taxon>
        <taxon>Entomophthoromycotina</taxon>
        <taxon>Basidiobolomycetes</taxon>
        <taxon>Basidiobolales</taxon>
        <taxon>Basidiobolaceae</taxon>
        <taxon>Basidiobolus</taxon>
    </lineage>
</organism>
<dbReference type="Proteomes" id="UP001479436">
    <property type="component" value="Unassembled WGS sequence"/>
</dbReference>
<gene>
    <name evidence="1" type="ORF">K7432_001085</name>
</gene>
<evidence type="ECO:0000313" key="1">
    <source>
        <dbReference type="EMBL" id="KAK9768357.1"/>
    </source>
</evidence>
<name>A0ABR2X3M3_9FUNG</name>
<keyword evidence="2" id="KW-1185">Reference proteome</keyword>